<dbReference type="GeneID" id="28867352"/>
<protein>
    <submittedName>
        <fullName evidence="2">Uncharacterized protein</fullName>
    </submittedName>
</protein>
<dbReference type="EMBL" id="LTAN01000005">
    <property type="protein sequence ID" value="OBR09506.1"/>
    <property type="molecule type" value="Genomic_DNA"/>
</dbReference>
<feature type="compositionally biased region" description="Low complexity" evidence="1">
    <location>
        <begin position="7"/>
        <end position="23"/>
    </location>
</feature>
<gene>
    <name evidence="2" type="ORF">CH63R_08271</name>
</gene>
<dbReference type="VEuPathDB" id="FungiDB:CH63R_08271"/>
<organism evidence="2 3">
    <name type="scientific">Colletotrichum higginsianum (strain IMI 349063)</name>
    <name type="common">Crucifer anthracnose fungus</name>
    <dbReference type="NCBI Taxonomy" id="759273"/>
    <lineage>
        <taxon>Eukaryota</taxon>
        <taxon>Fungi</taxon>
        <taxon>Dikarya</taxon>
        <taxon>Ascomycota</taxon>
        <taxon>Pezizomycotina</taxon>
        <taxon>Sordariomycetes</taxon>
        <taxon>Hypocreomycetidae</taxon>
        <taxon>Glomerellales</taxon>
        <taxon>Glomerellaceae</taxon>
        <taxon>Colletotrichum</taxon>
        <taxon>Colletotrichum destructivum species complex</taxon>
    </lineage>
</organism>
<evidence type="ECO:0000256" key="1">
    <source>
        <dbReference type="SAM" id="MobiDB-lite"/>
    </source>
</evidence>
<keyword evidence="3" id="KW-1185">Reference proteome</keyword>
<feature type="region of interest" description="Disordered" evidence="1">
    <location>
        <begin position="1"/>
        <end position="40"/>
    </location>
</feature>
<dbReference type="KEGG" id="chig:CH63R_08271"/>
<reference evidence="3" key="1">
    <citation type="journal article" date="2017" name="BMC Genomics">
        <title>Gapless genome assembly of Colletotrichum higginsianum reveals chromosome structure and association of transposable elements with secondary metabolite gene clusters.</title>
        <authorList>
            <person name="Dallery J.-F."/>
            <person name="Lapalu N."/>
            <person name="Zampounis A."/>
            <person name="Pigne S."/>
            <person name="Luyten I."/>
            <person name="Amselem J."/>
            <person name="Wittenberg A.H.J."/>
            <person name="Zhou S."/>
            <person name="de Queiroz M.V."/>
            <person name="Robin G.P."/>
            <person name="Auger A."/>
            <person name="Hainaut M."/>
            <person name="Henrissat B."/>
            <person name="Kim K.-T."/>
            <person name="Lee Y.-H."/>
            <person name="Lespinet O."/>
            <person name="Schwartz D.C."/>
            <person name="Thon M.R."/>
            <person name="O'Connell R.J."/>
        </authorList>
    </citation>
    <scope>NUCLEOTIDE SEQUENCE [LARGE SCALE GENOMIC DNA]</scope>
    <source>
        <strain evidence="3">IMI 349063</strain>
    </source>
</reference>
<sequence>MLPPPSSQAAKNSNASSIRSARSTTHRMSARDSGHAPSLPVPLVSLRLKTPTLPVQLRLIRPSPELPPWTSLQYFPDPARSPASSHLRSSATHSGALHTTPCFARVERTRSVSGMIGSSPVRTITGSSLWTMYPTSRCWLPHPTKKPKQLPSRSDPYSSTNHIPASKPVVPFNRPGMSELLVKPCALASVDRGLVNANAA</sequence>
<proteinExistence type="predicted"/>
<evidence type="ECO:0000313" key="3">
    <source>
        <dbReference type="Proteomes" id="UP000092177"/>
    </source>
</evidence>
<accession>A0A1B7YBP4</accession>
<dbReference type="RefSeq" id="XP_018158023.1">
    <property type="nucleotide sequence ID" value="XM_018303245.1"/>
</dbReference>
<dbReference type="AlphaFoldDB" id="A0A1B7YBP4"/>
<feature type="compositionally biased region" description="Polar residues" evidence="1">
    <location>
        <begin position="151"/>
        <end position="162"/>
    </location>
</feature>
<evidence type="ECO:0000313" key="2">
    <source>
        <dbReference type="EMBL" id="OBR09506.1"/>
    </source>
</evidence>
<comment type="caution">
    <text evidence="2">The sequence shown here is derived from an EMBL/GenBank/DDBJ whole genome shotgun (WGS) entry which is preliminary data.</text>
</comment>
<feature type="region of interest" description="Disordered" evidence="1">
    <location>
        <begin position="143"/>
        <end position="162"/>
    </location>
</feature>
<dbReference type="Proteomes" id="UP000092177">
    <property type="component" value="Chromosome 5"/>
</dbReference>
<name>A0A1B7YBP4_COLHI</name>